<dbReference type="GO" id="GO:0016301">
    <property type="term" value="F:kinase activity"/>
    <property type="evidence" value="ECO:0007669"/>
    <property type="project" value="UniProtKB-KW"/>
</dbReference>
<dbReference type="InterPro" id="IPR036902">
    <property type="entry name" value="Ta1353-like_sf"/>
</dbReference>
<keyword evidence="2" id="KW-1185">Reference proteome</keyword>
<keyword evidence="1" id="KW-0418">Kinase</keyword>
<dbReference type="AlphaFoldDB" id="A0A218NP64"/>
<evidence type="ECO:0000313" key="2">
    <source>
        <dbReference type="Proteomes" id="UP000197679"/>
    </source>
</evidence>
<dbReference type="Pfam" id="PF04008">
    <property type="entry name" value="Adenosine_kin"/>
    <property type="match status" value="1"/>
</dbReference>
<dbReference type="InterPro" id="IPR007153">
    <property type="entry name" value="Adenosine_kinase"/>
</dbReference>
<dbReference type="EMBL" id="CP019964">
    <property type="protein sequence ID" value="ASI14263.1"/>
    <property type="molecule type" value="Genomic_DNA"/>
</dbReference>
<reference evidence="1 2" key="1">
    <citation type="journal article" date="2017" name="Nat. Commun.">
        <title>'ARMAN' archaea depend on association with euryarchaeal host in culture and in situ.</title>
        <authorList>
            <person name="Golyshina O."/>
            <person name="Toshchakov S."/>
            <person name="Makarova K."/>
            <person name="Gavrilov S."/>
            <person name="Korzhenkov A."/>
            <person name="La Cono V."/>
            <person name="Arcadi E."/>
            <person name="Nechitaylo T."/>
            <person name="Ferrer M."/>
            <person name="Kublanov I."/>
            <person name="Wolf Y."/>
            <person name="Yakimov M."/>
            <person name="Golyshin P."/>
            <person name="Slesarev A."/>
            <person name="Kozyavkin S."/>
        </authorList>
    </citation>
    <scope>NUCLEOTIDE SEQUENCE [LARGE SCALE GENOMIC DNA]</scope>
    <source>
        <strain evidence="1 2">Mia14</strain>
    </source>
</reference>
<sequence>MVEFEVVDIKKDEEIEFILGQAGFIKTVEDLYEAIISSTPEVLFGLAFCEASGKQLVRSEGNDDELKHLAEENALNVGAGHCFLIFFKKAFPINVVNNIKAVPEVSGIYCATANPVQVIIAKTHQGRGIMGIVDGMPSKGIETDEDKESRYNMLRKFGYKL</sequence>
<dbReference type="GeneID" id="33314531"/>
<dbReference type="PANTHER" id="PTHR36155:SF1">
    <property type="entry name" value="BLL5354 PROTEIN"/>
    <property type="match status" value="1"/>
</dbReference>
<name>A0A218NP64_9ARCH</name>
<dbReference type="OrthoDB" id="371841at2157"/>
<evidence type="ECO:0000313" key="1">
    <source>
        <dbReference type="EMBL" id="ASI14263.1"/>
    </source>
</evidence>
<accession>A0A218NP64</accession>
<dbReference type="PANTHER" id="PTHR36155">
    <property type="entry name" value="BLL5354 PROTEIN"/>
    <property type="match status" value="1"/>
</dbReference>
<organism evidence="1 2">
    <name type="scientific">Candidatus Mancarchaeum acidiphilum</name>
    <dbReference type="NCBI Taxonomy" id="1920749"/>
    <lineage>
        <taxon>Archaea</taxon>
        <taxon>Candidatus Micrarchaeota</taxon>
        <taxon>Candidatus Mancarchaeum</taxon>
    </lineage>
</organism>
<dbReference type="SUPFAM" id="SSF103165">
    <property type="entry name" value="Ta1353-like"/>
    <property type="match status" value="1"/>
</dbReference>
<proteinExistence type="predicted"/>
<dbReference type="RefSeq" id="WP_088820557.1">
    <property type="nucleotide sequence ID" value="NZ_CP019964.1"/>
</dbReference>
<dbReference type="Gene3D" id="3.40.1520.10">
    <property type="entry name" value="Ta1353-like"/>
    <property type="match status" value="1"/>
</dbReference>
<dbReference type="Proteomes" id="UP000197679">
    <property type="component" value="Chromosome"/>
</dbReference>
<dbReference type="KEGG" id="marh:Mia14_0995"/>
<keyword evidence="1" id="KW-0808">Transferase</keyword>
<protein>
    <submittedName>
        <fullName evidence="1">Putative adenosine-specific kinase</fullName>
    </submittedName>
</protein>
<gene>
    <name evidence="1" type="ORF">Mia14_0995</name>
</gene>